<dbReference type="EMBL" id="CP111025">
    <property type="protein sequence ID" value="WAR26849.1"/>
    <property type="molecule type" value="Genomic_DNA"/>
</dbReference>
<dbReference type="PROSITE" id="PS01210">
    <property type="entry name" value="CAVEOLIN"/>
    <property type="match status" value="1"/>
</dbReference>
<sequence>MEKLSTGNTAGLDTAADTLGVHVFAEPTVDLEKLQAWCHEPHVREGDPGELTSPIRRDTNTTEERGDLVAETLPAVKAKHSTCDTARLNAAVNAFGVAKLEEAAVDVAHLQTRSEKPNVRPFQQVKQVYDSFQTQSMEWVPSGSANTSSNWHWKERSLSNMSDVDLINRDPNQINDHLQCRFEDVIAEPEGTHSIDCVWKLSYTCFSCWKGLCYKISTLLCGICLAAQWACSFAQISFCHIWCFTPYFKYLDICCGCYKKLWTLCVSCCLDPLCESCGGLFHAFKKN</sequence>
<evidence type="ECO:0000313" key="10">
    <source>
        <dbReference type="Proteomes" id="UP001164746"/>
    </source>
</evidence>
<accession>A0ABY7G002</accession>
<gene>
    <name evidence="9" type="ORF">MAR_012553</name>
</gene>
<protein>
    <submittedName>
        <fullName evidence="9">CAV1-like protein</fullName>
    </submittedName>
</protein>
<dbReference type="PANTHER" id="PTHR10844:SF19">
    <property type="entry name" value="CAVEOLIN-2"/>
    <property type="match status" value="1"/>
</dbReference>
<evidence type="ECO:0000256" key="4">
    <source>
        <dbReference type="ARBA" id="ARBA00010988"/>
    </source>
</evidence>
<proteinExistence type="inferred from homology"/>
<name>A0ABY7G002_MYAAR</name>
<evidence type="ECO:0000256" key="3">
    <source>
        <dbReference type="ARBA" id="ARBA00004543"/>
    </source>
</evidence>
<dbReference type="Proteomes" id="UP001164746">
    <property type="component" value="Chromosome 14"/>
</dbReference>
<dbReference type="Pfam" id="PF01146">
    <property type="entry name" value="Caveolin"/>
    <property type="match status" value="1"/>
</dbReference>
<evidence type="ECO:0000256" key="2">
    <source>
        <dbReference type="ARBA" id="ARBA00004395"/>
    </source>
</evidence>
<reference evidence="9" key="1">
    <citation type="submission" date="2022-11" db="EMBL/GenBank/DDBJ databases">
        <title>Centuries of genome instability and evolution in soft-shell clam transmissible cancer (bioRxiv).</title>
        <authorList>
            <person name="Hart S.F.M."/>
            <person name="Yonemitsu M.A."/>
            <person name="Giersch R.M."/>
            <person name="Beal B.F."/>
            <person name="Arriagada G."/>
            <person name="Davis B.W."/>
            <person name="Ostrander E.A."/>
            <person name="Goff S.P."/>
            <person name="Metzger M.J."/>
        </authorList>
    </citation>
    <scope>NUCLEOTIDE SEQUENCE</scope>
    <source>
        <strain evidence="9">MELC-2E11</strain>
        <tissue evidence="9">Siphon/mantle</tissue>
    </source>
</reference>
<evidence type="ECO:0000313" key="9">
    <source>
        <dbReference type="EMBL" id="WAR26849.1"/>
    </source>
</evidence>
<organism evidence="9 10">
    <name type="scientific">Mya arenaria</name>
    <name type="common">Soft-shell clam</name>
    <dbReference type="NCBI Taxonomy" id="6604"/>
    <lineage>
        <taxon>Eukaryota</taxon>
        <taxon>Metazoa</taxon>
        <taxon>Spiralia</taxon>
        <taxon>Lophotrochozoa</taxon>
        <taxon>Mollusca</taxon>
        <taxon>Bivalvia</taxon>
        <taxon>Autobranchia</taxon>
        <taxon>Heteroconchia</taxon>
        <taxon>Euheterodonta</taxon>
        <taxon>Imparidentia</taxon>
        <taxon>Neoheterodontei</taxon>
        <taxon>Myida</taxon>
        <taxon>Myoidea</taxon>
        <taxon>Myidae</taxon>
        <taxon>Mya</taxon>
    </lineage>
</organism>
<evidence type="ECO:0000256" key="7">
    <source>
        <dbReference type="ARBA" id="ARBA00023136"/>
    </source>
</evidence>
<evidence type="ECO:0000256" key="1">
    <source>
        <dbReference type="ARBA" id="ARBA00004202"/>
    </source>
</evidence>
<comment type="similarity">
    <text evidence="4">Belongs to the caveolin family.</text>
</comment>
<dbReference type="PANTHER" id="PTHR10844">
    <property type="entry name" value="CAVEOLIN"/>
    <property type="match status" value="1"/>
</dbReference>
<feature type="region of interest" description="Disordered" evidence="8">
    <location>
        <begin position="42"/>
        <end position="63"/>
    </location>
</feature>
<evidence type="ECO:0000256" key="6">
    <source>
        <dbReference type="ARBA" id="ARBA00023034"/>
    </source>
</evidence>
<dbReference type="InterPro" id="IPR018361">
    <property type="entry name" value="Caveolin_CS"/>
</dbReference>
<comment type="subcellular location">
    <subcellularLocation>
        <location evidence="1">Cell membrane</location>
        <topology evidence="1">Peripheral membrane protein</topology>
    </subcellularLocation>
    <subcellularLocation>
        <location evidence="2">Golgi apparatus membrane</location>
        <topology evidence="2">Peripheral membrane protein</topology>
    </subcellularLocation>
    <subcellularLocation>
        <location evidence="3">Membrane</location>
        <location evidence="3">Caveola</location>
        <topology evidence="3">Peripheral membrane protein</topology>
    </subcellularLocation>
</comment>
<keyword evidence="10" id="KW-1185">Reference proteome</keyword>
<evidence type="ECO:0000256" key="8">
    <source>
        <dbReference type="SAM" id="MobiDB-lite"/>
    </source>
</evidence>
<dbReference type="InterPro" id="IPR001612">
    <property type="entry name" value="Caveolin"/>
</dbReference>
<keyword evidence="7" id="KW-0472">Membrane</keyword>
<keyword evidence="6" id="KW-0333">Golgi apparatus</keyword>
<evidence type="ECO:0000256" key="5">
    <source>
        <dbReference type="ARBA" id="ARBA00022475"/>
    </source>
</evidence>
<keyword evidence="5" id="KW-1003">Cell membrane</keyword>